<dbReference type="RefSeq" id="WP_117580042.1">
    <property type="nucleotide sequence ID" value="NZ_CABHNM010000068.1"/>
</dbReference>
<reference evidence="2 3" key="1">
    <citation type="submission" date="2019-07" db="EMBL/GenBank/DDBJ databases">
        <authorList>
            <person name="Hibberd C M."/>
            <person name="Gehrig L. J."/>
            <person name="Chang H.-W."/>
            <person name="Venkatesh S."/>
        </authorList>
    </citation>
    <scope>NUCLEOTIDE SEQUENCE [LARGE SCALE GENOMIC DNA]</scope>
    <source>
        <strain evidence="2">Dorea_longicatena_SSTS_Bg7063</strain>
    </source>
</reference>
<dbReference type="Pfam" id="PF20020">
    <property type="entry name" value="DUF6431"/>
    <property type="match status" value="1"/>
</dbReference>
<organism evidence="2 3">
    <name type="scientific">Dorea longicatena</name>
    <dbReference type="NCBI Taxonomy" id="88431"/>
    <lineage>
        <taxon>Bacteria</taxon>
        <taxon>Bacillati</taxon>
        <taxon>Bacillota</taxon>
        <taxon>Clostridia</taxon>
        <taxon>Lachnospirales</taxon>
        <taxon>Lachnospiraceae</taxon>
        <taxon>Dorea</taxon>
    </lineage>
</organism>
<protein>
    <recommendedName>
        <fullName evidence="1">DUF6431 domain-containing protein</fullName>
    </recommendedName>
</protein>
<proteinExistence type="predicted"/>
<evidence type="ECO:0000313" key="3">
    <source>
        <dbReference type="Proteomes" id="UP000398619"/>
    </source>
</evidence>
<gene>
    <name evidence="2" type="ORF">DLSSTS7063_02931</name>
</gene>
<dbReference type="AlphaFoldDB" id="A0A564URC3"/>
<feature type="domain" description="DUF6431" evidence="1">
    <location>
        <begin position="36"/>
        <end position="107"/>
    </location>
</feature>
<dbReference type="EMBL" id="CABHNM010000068">
    <property type="protein sequence ID" value="VUX22020.1"/>
    <property type="molecule type" value="Genomic_DNA"/>
</dbReference>
<evidence type="ECO:0000313" key="2">
    <source>
        <dbReference type="EMBL" id="VUX22020.1"/>
    </source>
</evidence>
<sequence>MIRIFNLFCKLNEIKISDQEWLDKTFEKSNLSGQVCPYCDSKEQMIPHDTYSRYMITIKGNQIESVLLRIPRIKCTSCGHTHAVLPEMLIPYSSYSLRFVLTVLRDYFLHLHTIEKICEIYQIAHSTLYMFRNLFLSHKRLILGILNDALEQAVDFIAELDGQFLFQFWKSFRFSFLQADHAADFHHL</sequence>
<evidence type="ECO:0000259" key="1">
    <source>
        <dbReference type="Pfam" id="PF20020"/>
    </source>
</evidence>
<dbReference type="Proteomes" id="UP000398619">
    <property type="component" value="Unassembled WGS sequence"/>
</dbReference>
<name>A0A564URC3_9FIRM</name>
<dbReference type="InterPro" id="IPR045536">
    <property type="entry name" value="DUF6431"/>
</dbReference>
<accession>A0A564URC3</accession>